<dbReference type="PRINTS" id="PR01249">
    <property type="entry name" value="RIBOSOMALL31"/>
</dbReference>
<keyword evidence="4 10" id="KW-0699">rRNA-binding</keyword>
<comment type="similarity">
    <text evidence="1 10">Belongs to the bacterial ribosomal protein bL31 family. Type A subfamily.</text>
</comment>
<dbReference type="InterPro" id="IPR027491">
    <property type="entry name" value="Ribosomal_bL31_A"/>
</dbReference>
<feature type="binding site" evidence="10">
    <location>
        <position position="19"/>
    </location>
    <ligand>
        <name>Zn(2+)</name>
        <dbReference type="ChEBI" id="CHEBI:29105"/>
    </ligand>
</feature>
<evidence type="ECO:0000256" key="10">
    <source>
        <dbReference type="HAMAP-Rule" id="MF_00501"/>
    </source>
</evidence>
<evidence type="ECO:0000256" key="8">
    <source>
        <dbReference type="ARBA" id="ARBA00023274"/>
    </source>
</evidence>
<sequence length="76" mass="8815">MKKGIHPEYYPKAVVRCACGNEIIVGTTVPEIRVEVCAKCHPFYTGEQRILDTSGRVEKFKKKYADFYKNMEKENK</sequence>
<dbReference type="NCBIfam" id="NF001809">
    <property type="entry name" value="PRK00528.1"/>
    <property type="match status" value="1"/>
</dbReference>
<keyword evidence="8 10" id="KW-0687">Ribonucleoprotein</keyword>
<dbReference type="NCBIfam" id="NF000612">
    <property type="entry name" value="PRK00019.1"/>
    <property type="match status" value="1"/>
</dbReference>
<dbReference type="GO" id="GO:0006412">
    <property type="term" value="P:translation"/>
    <property type="evidence" value="ECO:0007669"/>
    <property type="project" value="UniProtKB-UniRule"/>
</dbReference>
<keyword evidence="7 10" id="KW-0689">Ribosomal protein</keyword>
<dbReference type="GO" id="GO:0019843">
    <property type="term" value="F:rRNA binding"/>
    <property type="evidence" value="ECO:0007669"/>
    <property type="project" value="UniProtKB-KW"/>
</dbReference>
<dbReference type="Pfam" id="PF01197">
    <property type="entry name" value="Ribosomal_L31"/>
    <property type="match status" value="1"/>
</dbReference>
<accession>A0A177E9Q4</accession>
<dbReference type="HAMAP" id="MF_00501">
    <property type="entry name" value="Ribosomal_bL31_1"/>
    <property type="match status" value="1"/>
</dbReference>
<dbReference type="GO" id="GO:1990904">
    <property type="term" value="C:ribonucleoprotein complex"/>
    <property type="evidence" value="ECO:0007669"/>
    <property type="project" value="UniProtKB-KW"/>
</dbReference>
<dbReference type="GO" id="GO:0003735">
    <property type="term" value="F:structural constituent of ribosome"/>
    <property type="evidence" value="ECO:0007669"/>
    <property type="project" value="InterPro"/>
</dbReference>
<feature type="binding site" evidence="10">
    <location>
        <position position="40"/>
    </location>
    <ligand>
        <name>Zn(2+)</name>
        <dbReference type="ChEBI" id="CHEBI:29105"/>
    </ligand>
</feature>
<protein>
    <recommendedName>
        <fullName evidence="9 10">Large ribosomal subunit protein bL31</fullName>
    </recommendedName>
</protein>
<keyword evidence="12" id="KW-1185">Reference proteome</keyword>
<dbReference type="InterPro" id="IPR002150">
    <property type="entry name" value="Ribosomal_bL31"/>
</dbReference>
<comment type="subunit">
    <text evidence="2 10">Part of the 50S ribosomal subunit.</text>
</comment>
<proteinExistence type="inferred from homology"/>
<evidence type="ECO:0000256" key="9">
    <source>
        <dbReference type="ARBA" id="ARBA00035687"/>
    </source>
</evidence>
<dbReference type="OrthoDB" id="9803251at2"/>
<keyword evidence="6 10" id="KW-0694">RNA-binding</keyword>
<evidence type="ECO:0000256" key="2">
    <source>
        <dbReference type="ARBA" id="ARBA00011838"/>
    </source>
</evidence>
<feature type="binding site" evidence="10">
    <location>
        <position position="37"/>
    </location>
    <ligand>
        <name>Zn(2+)</name>
        <dbReference type="ChEBI" id="CHEBI:29105"/>
    </ligand>
</feature>
<dbReference type="NCBIfam" id="TIGR00105">
    <property type="entry name" value="L31"/>
    <property type="match status" value="1"/>
</dbReference>
<evidence type="ECO:0000256" key="4">
    <source>
        <dbReference type="ARBA" id="ARBA00022730"/>
    </source>
</evidence>
<dbReference type="GO" id="GO:0005840">
    <property type="term" value="C:ribosome"/>
    <property type="evidence" value="ECO:0007669"/>
    <property type="project" value="UniProtKB-KW"/>
</dbReference>
<evidence type="ECO:0000256" key="7">
    <source>
        <dbReference type="ARBA" id="ARBA00022980"/>
    </source>
</evidence>
<dbReference type="InterPro" id="IPR042105">
    <property type="entry name" value="Ribosomal_bL31_sf"/>
</dbReference>
<evidence type="ECO:0000256" key="6">
    <source>
        <dbReference type="ARBA" id="ARBA00022884"/>
    </source>
</evidence>
<dbReference type="InterPro" id="IPR034704">
    <property type="entry name" value="Ribosomal_bL28/bL31-like_sf"/>
</dbReference>
<keyword evidence="5 10" id="KW-0862">Zinc</keyword>
<gene>
    <name evidence="10" type="primary">rpmE</name>
    <name evidence="11" type="ORF">TH606_01430</name>
</gene>
<dbReference type="STRING" id="1795632.TH606_01430"/>
<dbReference type="PANTHER" id="PTHR33280">
    <property type="entry name" value="50S RIBOSOMAL PROTEIN L31, CHLOROPLASTIC"/>
    <property type="match status" value="1"/>
</dbReference>
<dbReference type="EMBL" id="LSFI01000004">
    <property type="protein sequence ID" value="OAG28518.1"/>
    <property type="molecule type" value="Genomic_DNA"/>
</dbReference>
<keyword evidence="3 10" id="KW-0479">Metal-binding</keyword>
<dbReference type="AlphaFoldDB" id="A0A177E9Q4"/>
<dbReference type="RefSeq" id="WP_068540874.1">
    <property type="nucleotide sequence ID" value="NZ_LSFI01000004.1"/>
</dbReference>
<feature type="binding site" evidence="10">
    <location>
        <position position="17"/>
    </location>
    <ligand>
        <name>Zn(2+)</name>
        <dbReference type="ChEBI" id="CHEBI:29105"/>
    </ligand>
</feature>
<dbReference type="Gene3D" id="4.10.830.30">
    <property type="entry name" value="Ribosomal protein L31"/>
    <property type="match status" value="1"/>
</dbReference>
<evidence type="ECO:0000313" key="11">
    <source>
        <dbReference type="EMBL" id="OAG28518.1"/>
    </source>
</evidence>
<comment type="function">
    <text evidence="10">Binds the 23S rRNA.</text>
</comment>
<dbReference type="PROSITE" id="PS01143">
    <property type="entry name" value="RIBOSOMAL_L31"/>
    <property type="match status" value="1"/>
</dbReference>
<dbReference type="Proteomes" id="UP000076964">
    <property type="component" value="Unassembled WGS sequence"/>
</dbReference>
<dbReference type="PANTHER" id="PTHR33280:SF1">
    <property type="entry name" value="LARGE RIBOSOMAL SUBUNIT PROTEIN BL31C"/>
    <property type="match status" value="1"/>
</dbReference>
<comment type="caution">
    <text evidence="11">The sequence shown here is derived from an EMBL/GenBank/DDBJ whole genome shotgun (WGS) entry which is preliminary data.</text>
</comment>
<comment type="cofactor">
    <cofactor evidence="10">
        <name>Zn(2+)</name>
        <dbReference type="ChEBI" id="CHEBI:29105"/>
    </cofactor>
    <text evidence="10">Binds 1 zinc ion per subunit.</text>
</comment>
<dbReference type="SUPFAM" id="SSF143800">
    <property type="entry name" value="L28p-like"/>
    <property type="match status" value="1"/>
</dbReference>
<dbReference type="GO" id="GO:0046872">
    <property type="term" value="F:metal ion binding"/>
    <property type="evidence" value="ECO:0007669"/>
    <property type="project" value="UniProtKB-KW"/>
</dbReference>
<evidence type="ECO:0000256" key="1">
    <source>
        <dbReference type="ARBA" id="ARBA00009296"/>
    </source>
</evidence>
<evidence type="ECO:0000313" key="12">
    <source>
        <dbReference type="Proteomes" id="UP000076964"/>
    </source>
</evidence>
<organism evidence="11 12">
    <name type="scientific">Thermodesulfatator autotrophicus</name>
    <dbReference type="NCBI Taxonomy" id="1795632"/>
    <lineage>
        <taxon>Bacteria</taxon>
        <taxon>Pseudomonadati</taxon>
        <taxon>Thermodesulfobacteriota</taxon>
        <taxon>Thermodesulfobacteria</taxon>
        <taxon>Thermodesulfobacteriales</taxon>
        <taxon>Thermodesulfatatoraceae</taxon>
        <taxon>Thermodesulfatator</taxon>
    </lineage>
</organism>
<reference evidence="11 12" key="1">
    <citation type="submission" date="2016-02" db="EMBL/GenBank/DDBJ databases">
        <title>Draft genome sequence of Thermodesulfatator sp. S606.</title>
        <authorList>
            <person name="Lai Q."/>
            <person name="Cao J."/>
            <person name="Dupont S."/>
            <person name="Shao Z."/>
            <person name="Jebbar M."/>
            <person name="Alain K."/>
        </authorList>
    </citation>
    <scope>NUCLEOTIDE SEQUENCE [LARGE SCALE GENOMIC DNA]</scope>
    <source>
        <strain evidence="11 12">S606</strain>
    </source>
</reference>
<evidence type="ECO:0000256" key="5">
    <source>
        <dbReference type="ARBA" id="ARBA00022833"/>
    </source>
</evidence>
<name>A0A177E9Q4_9BACT</name>
<evidence type="ECO:0000256" key="3">
    <source>
        <dbReference type="ARBA" id="ARBA00022723"/>
    </source>
</evidence>